<evidence type="ECO:0000256" key="3">
    <source>
        <dbReference type="ARBA" id="ARBA00022670"/>
    </source>
</evidence>
<dbReference type="EMBL" id="JAHCDA010000002">
    <property type="protein sequence ID" value="MBS7811073.1"/>
    <property type="molecule type" value="Genomic_DNA"/>
</dbReference>
<keyword evidence="3 9" id="KW-0645">Protease</keyword>
<keyword evidence="4 9" id="KW-0812">Transmembrane</keyword>
<comment type="caution">
    <text evidence="9">Lacks conserved residue(s) required for the propagation of feature annotation.</text>
</comment>
<comment type="subcellular location">
    <subcellularLocation>
        <location evidence="9">Cell membrane</location>
        <topology evidence="9">Multi-pass membrane protein</topology>
    </subcellularLocation>
</comment>
<dbReference type="EC" id="3.4.23.36" evidence="9"/>
<evidence type="ECO:0000256" key="9">
    <source>
        <dbReference type="HAMAP-Rule" id="MF_00161"/>
    </source>
</evidence>
<sequence length="167" mass="18317">MTPALRKGLIFALLLLVIDQASKWWILDVLRLPELRNVPVLELGPVGLDLTMVWNRGVTFGLFSGDGAWNHLILAALALVVAGFLLRWLARAENRIVTYALGAVIGGAVANVIDRVRFGAVVDFVDVHAWGWHWYVFNLADAAIVCGVLALVADALIRPETQRKEAP</sequence>
<evidence type="ECO:0000256" key="7">
    <source>
        <dbReference type="ARBA" id="ARBA00022989"/>
    </source>
</evidence>
<name>A0ABS5QCB7_9PROT</name>
<feature type="transmembrane region" description="Helical" evidence="9">
    <location>
        <begin position="133"/>
        <end position="157"/>
    </location>
</feature>
<dbReference type="HAMAP" id="MF_00161">
    <property type="entry name" value="LspA"/>
    <property type="match status" value="1"/>
</dbReference>
<comment type="pathway">
    <text evidence="9">Protein modification; lipoprotein biosynthesis (signal peptide cleavage).</text>
</comment>
<comment type="similarity">
    <text evidence="1 9 11">Belongs to the peptidase A8 family.</text>
</comment>
<evidence type="ECO:0000256" key="5">
    <source>
        <dbReference type="ARBA" id="ARBA00022750"/>
    </source>
</evidence>
<protein>
    <recommendedName>
        <fullName evidence="9">Lipoprotein signal peptidase</fullName>
        <ecNumber evidence="9">3.4.23.36</ecNumber>
    </recommendedName>
    <alternativeName>
        <fullName evidence="9">Prolipoprotein signal peptidase</fullName>
    </alternativeName>
    <alternativeName>
        <fullName evidence="9">Signal peptidase II</fullName>
        <shortName evidence="9">SPase II</shortName>
    </alternativeName>
</protein>
<organism evidence="12 13">
    <name type="scientific">Roseococcus pinisoli</name>
    <dbReference type="NCBI Taxonomy" id="2835040"/>
    <lineage>
        <taxon>Bacteria</taxon>
        <taxon>Pseudomonadati</taxon>
        <taxon>Pseudomonadota</taxon>
        <taxon>Alphaproteobacteria</taxon>
        <taxon>Acetobacterales</taxon>
        <taxon>Roseomonadaceae</taxon>
        <taxon>Roseococcus</taxon>
    </lineage>
</organism>
<keyword evidence="2 9" id="KW-1003">Cell membrane</keyword>
<dbReference type="InterPro" id="IPR001872">
    <property type="entry name" value="Peptidase_A8"/>
</dbReference>
<comment type="function">
    <text evidence="9 10">This protein specifically catalyzes the removal of signal peptides from prolipoproteins.</text>
</comment>
<feature type="active site" evidence="9">
    <location>
        <position position="123"/>
    </location>
</feature>
<accession>A0ABS5QCB7</accession>
<evidence type="ECO:0000256" key="10">
    <source>
        <dbReference type="RuleBase" id="RU000594"/>
    </source>
</evidence>
<feature type="transmembrane region" description="Helical" evidence="9">
    <location>
        <begin position="68"/>
        <end position="89"/>
    </location>
</feature>
<dbReference type="Pfam" id="PF01252">
    <property type="entry name" value="Peptidase_A8"/>
    <property type="match status" value="1"/>
</dbReference>
<evidence type="ECO:0000256" key="4">
    <source>
        <dbReference type="ARBA" id="ARBA00022692"/>
    </source>
</evidence>
<evidence type="ECO:0000256" key="6">
    <source>
        <dbReference type="ARBA" id="ARBA00022801"/>
    </source>
</evidence>
<evidence type="ECO:0000313" key="13">
    <source>
        <dbReference type="Proteomes" id="UP000766336"/>
    </source>
</evidence>
<evidence type="ECO:0000256" key="11">
    <source>
        <dbReference type="RuleBase" id="RU004181"/>
    </source>
</evidence>
<keyword evidence="13" id="KW-1185">Reference proteome</keyword>
<evidence type="ECO:0000256" key="2">
    <source>
        <dbReference type="ARBA" id="ARBA00022475"/>
    </source>
</evidence>
<feature type="transmembrane region" description="Helical" evidence="9">
    <location>
        <begin position="96"/>
        <end position="113"/>
    </location>
</feature>
<keyword evidence="7 9" id="KW-1133">Transmembrane helix</keyword>
<keyword evidence="5 9" id="KW-0064">Aspartyl protease</keyword>
<dbReference type="Proteomes" id="UP000766336">
    <property type="component" value="Unassembled WGS sequence"/>
</dbReference>
<evidence type="ECO:0000313" key="12">
    <source>
        <dbReference type="EMBL" id="MBS7811073.1"/>
    </source>
</evidence>
<dbReference type="PANTHER" id="PTHR33695:SF1">
    <property type="entry name" value="LIPOPROTEIN SIGNAL PEPTIDASE"/>
    <property type="match status" value="1"/>
</dbReference>
<proteinExistence type="inferred from homology"/>
<feature type="active site" evidence="9">
    <location>
        <position position="141"/>
    </location>
</feature>
<comment type="catalytic activity">
    <reaction evidence="9 10">
        <text>Release of signal peptides from bacterial membrane prolipoproteins. Hydrolyzes -Xaa-Yaa-Zaa-|-(S,diacylglyceryl)Cys-, in which Xaa is hydrophobic (preferably Leu), and Yaa (Ala or Ser) and Zaa (Gly or Ala) have small, neutral side chains.</text>
        <dbReference type="EC" id="3.4.23.36"/>
    </reaction>
</comment>
<dbReference type="NCBIfam" id="TIGR00077">
    <property type="entry name" value="lspA"/>
    <property type="match status" value="1"/>
</dbReference>
<dbReference type="PANTHER" id="PTHR33695">
    <property type="entry name" value="LIPOPROTEIN SIGNAL PEPTIDASE"/>
    <property type="match status" value="1"/>
</dbReference>
<dbReference type="RefSeq" id="WP_213669775.1">
    <property type="nucleotide sequence ID" value="NZ_JAHCDA010000002.1"/>
</dbReference>
<evidence type="ECO:0000256" key="1">
    <source>
        <dbReference type="ARBA" id="ARBA00006139"/>
    </source>
</evidence>
<comment type="caution">
    <text evidence="12">The sequence shown here is derived from an EMBL/GenBank/DDBJ whole genome shotgun (WGS) entry which is preliminary data.</text>
</comment>
<reference evidence="12 13" key="1">
    <citation type="submission" date="2021-05" db="EMBL/GenBank/DDBJ databases">
        <title>Roseococcus sp. XZZS9, whole genome shotgun sequencing project.</title>
        <authorList>
            <person name="Zhao G."/>
            <person name="Shen L."/>
        </authorList>
    </citation>
    <scope>NUCLEOTIDE SEQUENCE [LARGE SCALE GENOMIC DNA]</scope>
    <source>
        <strain evidence="12 13">XZZS9</strain>
    </source>
</reference>
<gene>
    <name evidence="9 12" type="primary">lspA</name>
    <name evidence="12" type="ORF">KHU32_09005</name>
</gene>
<dbReference type="PRINTS" id="PR00781">
    <property type="entry name" value="LIPOSIGPTASE"/>
</dbReference>
<dbReference type="PROSITE" id="PS00855">
    <property type="entry name" value="SPASE_II"/>
    <property type="match status" value="1"/>
</dbReference>
<dbReference type="GO" id="GO:0004190">
    <property type="term" value="F:aspartic-type endopeptidase activity"/>
    <property type="evidence" value="ECO:0007669"/>
    <property type="project" value="UniProtKB-EC"/>
</dbReference>
<keyword evidence="6 9" id="KW-0378">Hydrolase</keyword>
<evidence type="ECO:0000256" key="8">
    <source>
        <dbReference type="ARBA" id="ARBA00023136"/>
    </source>
</evidence>
<keyword evidence="8 9" id="KW-0472">Membrane</keyword>